<evidence type="ECO:0000313" key="1">
    <source>
        <dbReference type="EMBL" id="KAJ9599036.1"/>
    </source>
</evidence>
<feature type="non-terminal residue" evidence="1">
    <location>
        <position position="1"/>
    </location>
</feature>
<reference evidence="1" key="2">
    <citation type="submission" date="2023-05" db="EMBL/GenBank/DDBJ databases">
        <authorList>
            <person name="Fouks B."/>
        </authorList>
    </citation>
    <scope>NUCLEOTIDE SEQUENCE</scope>
    <source>
        <strain evidence="1">Stay&amp;Tobe</strain>
        <tissue evidence="1">Testes</tissue>
    </source>
</reference>
<sequence>LYRINFGRLPILENPRQSNITELEVALIIRIGSSSNSSTLWSDTKCSSDRHEFQAETRMLLDIVAKSLYSDKE</sequence>
<organism evidence="1 2">
    <name type="scientific">Diploptera punctata</name>
    <name type="common">Pacific beetle cockroach</name>
    <dbReference type="NCBI Taxonomy" id="6984"/>
    <lineage>
        <taxon>Eukaryota</taxon>
        <taxon>Metazoa</taxon>
        <taxon>Ecdysozoa</taxon>
        <taxon>Arthropoda</taxon>
        <taxon>Hexapoda</taxon>
        <taxon>Insecta</taxon>
        <taxon>Pterygota</taxon>
        <taxon>Neoptera</taxon>
        <taxon>Polyneoptera</taxon>
        <taxon>Dictyoptera</taxon>
        <taxon>Blattodea</taxon>
        <taxon>Blaberoidea</taxon>
        <taxon>Blaberidae</taxon>
        <taxon>Diplopterinae</taxon>
        <taxon>Diploptera</taxon>
    </lineage>
</organism>
<comment type="caution">
    <text evidence="1">The sequence shown here is derived from an EMBL/GenBank/DDBJ whole genome shotgun (WGS) entry which is preliminary data.</text>
</comment>
<reference evidence="1" key="1">
    <citation type="journal article" date="2023" name="IScience">
        <title>Live-bearing cockroach genome reveals convergent evolutionary mechanisms linked to viviparity in insects and beyond.</title>
        <authorList>
            <person name="Fouks B."/>
            <person name="Harrison M.C."/>
            <person name="Mikhailova A.A."/>
            <person name="Marchal E."/>
            <person name="English S."/>
            <person name="Carruthers M."/>
            <person name="Jennings E.C."/>
            <person name="Chiamaka E.L."/>
            <person name="Frigard R.A."/>
            <person name="Pippel M."/>
            <person name="Attardo G.M."/>
            <person name="Benoit J.B."/>
            <person name="Bornberg-Bauer E."/>
            <person name="Tobe S.S."/>
        </authorList>
    </citation>
    <scope>NUCLEOTIDE SEQUENCE</scope>
    <source>
        <strain evidence="1">Stay&amp;Tobe</strain>
    </source>
</reference>
<feature type="non-terminal residue" evidence="1">
    <location>
        <position position="73"/>
    </location>
</feature>
<dbReference type="AlphaFoldDB" id="A0AAD8EQV0"/>
<keyword evidence="2" id="KW-1185">Reference proteome</keyword>
<name>A0AAD8EQV0_DIPPU</name>
<dbReference type="EMBL" id="JASPKZ010000839">
    <property type="protein sequence ID" value="KAJ9599036.1"/>
    <property type="molecule type" value="Genomic_DNA"/>
</dbReference>
<dbReference type="Proteomes" id="UP001233999">
    <property type="component" value="Unassembled WGS sequence"/>
</dbReference>
<proteinExistence type="predicted"/>
<protein>
    <submittedName>
        <fullName evidence="1">Uncharacterized protein</fullName>
    </submittedName>
</protein>
<gene>
    <name evidence="1" type="ORF">L9F63_010493</name>
</gene>
<accession>A0AAD8EQV0</accession>
<evidence type="ECO:0000313" key="2">
    <source>
        <dbReference type="Proteomes" id="UP001233999"/>
    </source>
</evidence>